<evidence type="ECO:0000313" key="2">
    <source>
        <dbReference type="EMBL" id="MBF6025837.1"/>
    </source>
</evidence>
<gene>
    <name evidence="2" type="ORF">IU514_17550</name>
</gene>
<dbReference type="Proteomes" id="UP001429984">
    <property type="component" value="Unassembled WGS sequence"/>
</dbReference>
<feature type="chain" id="PRO_5045204241" description="Secreted protein" evidence="1">
    <location>
        <begin position="18"/>
        <end position="125"/>
    </location>
</feature>
<sequence>MRRILLTFLSLSLLVLAACVAAPAGGSGAQPAQTAPAPASLPAGPVKIDHSCRTDADCTVKDVGNCCGAYPACVNVNSPTDPAGVQAECARSGRMSVCGFREIQGCQCVKGQCQDQAAPLGVQVQ</sequence>
<organism evidence="2 3">
    <name type="scientific">Lysobacter niastensis</name>
    <dbReference type="NCBI Taxonomy" id="380629"/>
    <lineage>
        <taxon>Bacteria</taxon>
        <taxon>Pseudomonadati</taxon>
        <taxon>Pseudomonadota</taxon>
        <taxon>Gammaproteobacteria</taxon>
        <taxon>Lysobacterales</taxon>
        <taxon>Lysobacteraceae</taxon>
        <taxon>Lysobacter</taxon>
    </lineage>
</organism>
<dbReference type="RefSeq" id="WP_194932439.1">
    <property type="nucleotide sequence ID" value="NZ_JADLZT010000011.1"/>
</dbReference>
<evidence type="ECO:0000256" key="1">
    <source>
        <dbReference type="SAM" id="SignalP"/>
    </source>
</evidence>
<dbReference type="EMBL" id="JADLZT010000011">
    <property type="protein sequence ID" value="MBF6025837.1"/>
    <property type="molecule type" value="Genomic_DNA"/>
</dbReference>
<protein>
    <recommendedName>
        <fullName evidence="4">Secreted protein</fullName>
    </recommendedName>
</protein>
<keyword evidence="1" id="KW-0732">Signal</keyword>
<keyword evidence="3" id="KW-1185">Reference proteome</keyword>
<accession>A0ABS0BD08</accession>
<feature type="signal peptide" evidence="1">
    <location>
        <begin position="1"/>
        <end position="17"/>
    </location>
</feature>
<comment type="caution">
    <text evidence="2">The sequence shown here is derived from an EMBL/GenBank/DDBJ whole genome shotgun (WGS) entry which is preliminary data.</text>
</comment>
<evidence type="ECO:0000313" key="3">
    <source>
        <dbReference type="Proteomes" id="UP001429984"/>
    </source>
</evidence>
<proteinExistence type="predicted"/>
<name>A0ABS0BD08_9GAMM</name>
<evidence type="ECO:0008006" key="4">
    <source>
        <dbReference type="Google" id="ProtNLM"/>
    </source>
</evidence>
<dbReference type="PROSITE" id="PS51257">
    <property type="entry name" value="PROKAR_LIPOPROTEIN"/>
    <property type="match status" value="1"/>
</dbReference>
<reference evidence="2 3" key="1">
    <citation type="submission" date="2020-11" db="EMBL/GenBank/DDBJ databases">
        <title>Draft Genome Sequence and Secondary Metabolite Biosynthetic Potential of the Lysobacter niastensis Type strain DSM 18481.</title>
        <authorList>
            <person name="Turrini P."/>
            <person name="Artuso I."/>
            <person name="Tescari M."/>
            <person name="Lugli G.A."/>
            <person name="Frangipani E."/>
            <person name="Ventura M."/>
            <person name="Visca P."/>
        </authorList>
    </citation>
    <scope>NUCLEOTIDE SEQUENCE [LARGE SCALE GENOMIC DNA]</scope>
    <source>
        <strain evidence="2 3">DSM 18481</strain>
    </source>
</reference>